<evidence type="ECO:0000313" key="7">
    <source>
        <dbReference type="EMBL" id="WPG98505.1"/>
    </source>
</evidence>
<evidence type="ECO:0000256" key="6">
    <source>
        <dbReference type="SAM" id="Phobius"/>
    </source>
</evidence>
<feature type="region of interest" description="Disordered" evidence="5">
    <location>
        <begin position="228"/>
        <end position="292"/>
    </location>
</feature>
<evidence type="ECO:0000256" key="2">
    <source>
        <dbReference type="ARBA" id="ARBA00022692"/>
    </source>
</evidence>
<proteinExistence type="predicted"/>
<organism evidence="7 8">
    <name type="scientific">Acrodontium crateriforme</name>
    <dbReference type="NCBI Taxonomy" id="150365"/>
    <lineage>
        <taxon>Eukaryota</taxon>
        <taxon>Fungi</taxon>
        <taxon>Dikarya</taxon>
        <taxon>Ascomycota</taxon>
        <taxon>Pezizomycotina</taxon>
        <taxon>Dothideomycetes</taxon>
        <taxon>Dothideomycetidae</taxon>
        <taxon>Mycosphaerellales</taxon>
        <taxon>Teratosphaeriaceae</taxon>
        <taxon>Acrodontium</taxon>
    </lineage>
</organism>
<feature type="region of interest" description="Disordered" evidence="5">
    <location>
        <begin position="394"/>
        <end position="418"/>
    </location>
</feature>
<comment type="subcellular location">
    <subcellularLocation>
        <location evidence="1">Membrane</location>
        <topology evidence="1">Single-pass membrane protein</topology>
    </subcellularLocation>
</comment>
<keyword evidence="2 6" id="KW-0812">Transmembrane</keyword>
<reference evidence="7 8" key="1">
    <citation type="submission" date="2023-11" db="EMBL/GenBank/DDBJ databases">
        <title>An acidophilic fungus is an integral part of prey digestion in a carnivorous sundew plant.</title>
        <authorList>
            <person name="Tsai I.J."/>
        </authorList>
    </citation>
    <scope>NUCLEOTIDE SEQUENCE [LARGE SCALE GENOMIC DNA]</scope>
    <source>
        <strain evidence="7">169a</strain>
    </source>
</reference>
<dbReference type="GO" id="GO:0071944">
    <property type="term" value="C:cell periphery"/>
    <property type="evidence" value="ECO:0007669"/>
    <property type="project" value="UniProtKB-ARBA"/>
</dbReference>
<dbReference type="EMBL" id="CP138581">
    <property type="protein sequence ID" value="WPG98505.1"/>
    <property type="molecule type" value="Genomic_DNA"/>
</dbReference>
<feature type="compositionally biased region" description="Low complexity" evidence="5">
    <location>
        <begin position="530"/>
        <end position="545"/>
    </location>
</feature>
<evidence type="ECO:0000313" key="8">
    <source>
        <dbReference type="Proteomes" id="UP001303373"/>
    </source>
</evidence>
<keyword evidence="4 6" id="KW-0472">Membrane</keyword>
<evidence type="ECO:0000256" key="3">
    <source>
        <dbReference type="ARBA" id="ARBA00022989"/>
    </source>
</evidence>
<gene>
    <name evidence="7" type="ORF">R9X50_00129600</name>
</gene>
<feature type="compositionally biased region" description="Low complexity" evidence="5">
    <location>
        <begin position="143"/>
        <end position="168"/>
    </location>
</feature>
<dbReference type="InterPro" id="IPR051694">
    <property type="entry name" value="Immunoregulatory_rcpt-like"/>
</dbReference>
<feature type="compositionally biased region" description="Low complexity" evidence="5">
    <location>
        <begin position="269"/>
        <end position="292"/>
    </location>
</feature>
<feature type="region of interest" description="Disordered" evidence="5">
    <location>
        <begin position="1"/>
        <end position="48"/>
    </location>
</feature>
<feature type="compositionally biased region" description="Low complexity" evidence="5">
    <location>
        <begin position="228"/>
        <end position="250"/>
    </location>
</feature>
<keyword evidence="8" id="KW-1185">Reference proteome</keyword>
<accession>A0AAQ3R2R0</accession>
<keyword evidence="3 6" id="KW-1133">Transmembrane helix</keyword>
<name>A0AAQ3R2R0_9PEZI</name>
<dbReference type="AlphaFoldDB" id="A0AAQ3R2R0"/>
<feature type="region of interest" description="Disordered" evidence="5">
    <location>
        <begin position="129"/>
        <end position="168"/>
    </location>
</feature>
<dbReference type="PANTHER" id="PTHR15549">
    <property type="entry name" value="PAIRED IMMUNOGLOBULIN-LIKE TYPE 2 RECEPTOR"/>
    <property type="match status" value="1"/>
</dbReference>
<feature type="compositionally biased region" description="Polar residues" evidence="5">
    <location>
        <begin position="131"/>
        <end position="142"/>
    </location>
</feature>
<dbReference type="Proteomes" id="UP001303373">
    <property type="component" value="Chromosome 2"/>
</dbReference>
<feature type="transmembrane region" description="Helical" evidence="6">
    <location>
        <begin position="298"/>
        <end position="320"/>
    </location>
</feature>
<feature type="region of interest" description="Disordered" evidence="5">
    <location>
        <begin position="332"/>
        <end position="354"/>
    </location>
</feature>
<evidence type="ECO:0000256" key="5">
    <source>
        <dbReference type="SAM" id="MobiDB-lite"/>
    </source>
</evidence>
<protein>
    <submittedName>
        <fullName evidence="7">Uncharacterized protein</fullName>
    </submittedName>
</protein>
<evidence type="ECO:0000256" key="4">
    <source>
        <dbReference type="ARBA" id="ARBA00023136"/>
    </source>
</evidence>
<dbReference type="GO" id="GO:0016020">
    <property type="term" value="C:membrane"/>
    <property type="evidence" value="ECO:0007669"/>
    <property type="project" value="UniProtKB-SubCell"/>
</dbReference>
<feature type="region of interest" description="Disordered" evidence="5">
    <location>
        <begin position="519"/>
        <end position="565"/>
    </location>
</feature>
<evidence type="ECO:0000256" key="1">
    <source>
        <dbReference type="ARBA" id="ARBA00004167"/>
    </source>
</evidence>
<feature type="compositionally biased region" description="Polar residues" evidence="5">
    <location>
        <begin position="251"/>
        <end position="262"/>
    </location>
</feature>
<sequence>MDTNMEPPQKRRRVETTGPETVQSSESHSHVGSHAHSLTHLAHSDSSADLRRHPDHIQEVHMRIQSRSKIDRRQLDVGIDIGIDGESISVPTISVPVSAGISASIGASVSAGVQSGVSAGVSVSIAESASDHSQTSSHDSAQVTSAPSSNTSSANEETVSSSSSNTAVSGFGSGLRNATVSMTQAAFRPNGTDIFIATVDGTTYTVSRGRQAYTTTFANGQVAVITPSSRKATTSSASSQATNAAGSSSSENDPNTLSSLGQISAAGVATQTTFSPSSTTSSPSASNNDTSLPPAGTIAGGVVGGAAGLAVIILIAMIFLRWFRRRQQLGHHALPPNATPDPQSPPQRRSRPGMAERAGLTPLMGAIPTFFRHQNPAKEIAPAESGERGFTRISGRKLPSQFSPGMTSNPPPAAPLNDPDVERTYNNNISFYRDSNGYYGGEGTGVERQPSDASSSHIFPLGTSPEHMVLSAGPQRQPTISNGGPYAVSHDDHEYQLPPHRYNPEDDFERAVGAVPSSYESHHGETYLGSPTTVDRTTTTSPVDTFYDPSGGHGGGRGSRFTEQV</sequence>